<protein>
    <recommendedName>
        <fullName evidence="8">Protein kinase domain-containing protein</fullName>
    </recommendedName>
</protein>
<reference evidence="9" key="1">
    <citation type="journal article" date="2020" name="bioRxiv">
        <title>Comparative genomics of Chlamydomonas.</title>
        <authorList>
            <person name="Craig R.J."/>
            <person name="Hasan A.R."/>
            <person name="Ness R.W."/>
            <person name="Keightley P.D."/>
        </authorList>
    </citation>
    <scope>NUCLEOTIDE SEQUENCE</scope>
    <source>
        <strain evidence="9">CCAP 11/70</strain>
    </source>
</reference>
<evidence type="ECO:0000256" key="2">
    <source>
        <dbReference type="ARBA" id="ARBA00022741"/>
    </source>
</evidence>
<dbReference type="Pfam" id="PF00069">
    <property type="entry name" value="Pkinase"/>
    <property type="match status" value="1"/>
</dbReference>
<feature type="region of interest" description="Disordered" evidence="6">
    <location>
        <begin position="204"/>
        <end position="234"/>
    </location>
</feature>
<evidence type="ECO:0000313" key="9">
    <source>
        <dbReference type="EMBL" id="KAG2483788.1"/>
    </source>
</evidence>
<sequence>MPSPALPSSDIALAIAAGVDDIVVPNDVSWTDEDWTGIDTPVVIRRNLTVRGVRREDGRLPVWDSGYVSGKHLVNTSFVCDDYFSLECIERLGTLGCYNVWPNYTALVRSPEPSPPPPPAAADGSGGDTSTGAIVGGVVGGVVGGLLLAVLVVWVVLLRRRRSERARSGSAEAAKSIASGAEGAVAAQGGEQQEALQLWPGAAAPRGAASGLPPVRELSGAESGDMEPSLPSKEAFGVTSEIEAAVDEEPRGAIGPTDPAEPGAPASDANYALLRIPSRVPAFSSGNTDFEGAMEMAVVTLATPQRVAADAEVLLDPRVSLLPDRVLGKGSFGRVLEGRYQGRAVAVKLLHDDNFGIGAMPMHAAGPHSQSVPGPTPDGTPAESAPGEPAGAPVAATEANSTAAVSVDEAATEGVVALEEIGLEEDEGQGLPTFLHEPYENLAQEGVEVEVLGRCKHPNVVELLAACLTPPRCALVMELCDTSLERLMYGSPGNLLPMDTVFDVANDVARGLHYLHPTIVHRDLKPGNVLINKSPAGRRVTAKLAPAYMAPELFDINNFAVSHKADVFSFGVLLWAMLSGQEPWKGTNCIQVAHAVLLLQKRLPYSSIPPARRHPRLMSLISSCWDHDPRRRPAAADVLKLLFLAQEEHQLAEKAAADGGERPSPPPPLVAIPAPSQSPPTPPRVLHTIKQRVFANMPWAPARAGSPTMAPISPMN</sequence>
<dbReference type="EMBL" id="JAEHOE010000166">
    <property type="protein sequence ID" value="KAG2483788.1"/>
    <property type="molecule type" value="Genomic_DNA"/>
</dbReference>
<dbReference type="PROSITE" id="PS00107">
    <property type="entry name" value="PROTEIN_KINASE_ATP"/>
    <property type="match status" value="1"/>
</dbReference>
<evidence type="ECO:0000256" key="1">
    <source>
        <dbReference type="ARBA" id="ARBA00022679"/>
    </source>
</evidence>
<keyword evidence="7" id="KW-0812">Transmembrane</keyword>
<evidence type="ECO:0000313" key="10">
    <source>
        <dbReference type="Proteomes" id="UP000612055"/>
    </source>
</evidence>
<dbReference type="SUPFAM" id="SSF56112">
    <property type="entry name" value="Protein kinase-like (PK-like)"/>
    <property type="match status" value="1"/>
</dbReference>
<keyword evidence="7" id="KW-0472">Membrane</keyword>
<dbReference type="Proteomes" id="UP000612055">
    <property type="component" value="Unassembled WGS sequence"/>
</dbReference>
<feature type="compositionally biased region" description="Low complexity" evidence="6">
    <location>
        <begin position="204"/>
        <end position="214"/>
    </location>
</feature>
<dbReference type="Gene3D" id="1.10.510.10">
    <property type="entry name" value="Transferase(Phosphotransferase) domain 1"/>
    <property type="match status" value="1"/>
</dbReference>
<feature type="domain" description="Protein kinase" evidence="8">
    <location>
        <begin position="321"/>
        <end position="644"/>
    </location>
</feature>
<comment type="caution">
    <text evidence="9">The sequence shown here is derived from an EMBL/GenBank/DDBJ whole genome shotgun (WGS) entry which is preliminary data.</text>
</comment>
<feature type="region of interest" description="Disordered" evidence="6">
    <location>
        <begin position="246"/>
        <end position="267"/>
    </location>
</feature>
<keyword evidence="4 5" id="KW-0067">ATP-binding</keyword>
<evidence type="ECO:0000256" key="3">
    <source>
        <dbReference type="ARBA" id="ARBA00022777"/>
    </source>
</evidence>
<dbReference type="InterPro" id="IPR051681">
    <property type="entry name" value="Ser/Thr_Kinases-Pseudokinases"/>
</dbReference>
<evidence type="ECO:0000259" key="8">
    <source>
        <dbReference type="PROSITE" id="PS50011"/>
    </source>
</evidence>
<dbReference type="InterPro" id="IPR008271">
    <property type="entry name" value="Ser/Thr_kinase_AS"/>
</dbReference>
<evidence type="ECO:0000256" key="5">
    <source>
        <dbReference type="PROSITE-ProRule" id="PRU10141"/>
    </source>
</evidence>
<keyword evidence="1" id="KW-0808">Transferase</keyword>
<keyword evidence="3" id="KW-0418">Kinase</keyword>
<feature type="region of interest" description="Disordered" evidence="6">
    <location>
        <begin position="652"/>
        <end position="684"/>
    </location>
</feature>
<dbReference type="Gene3D" id="3.30.200.20">
    <property type="entry name" value="Phosphorylase Kinase, domain 1"/>
    <property type="match status" value="2"/>
</dbReference>
<dbReference type="OrthoDB" id="2804215at2759"/>
<evidence type="ECO:0000256" key="7">
    <source>
        <dbReference type="SAM" id="Phobius"/>
    </source>
</evidence>
<keyword evidence="10" id="KW-1185">Reference proteome</keyword>
<evidence type="ECO:0000256" key="4">
    <source>
        <dbReference type="ARBA" id="ARBA00022840"/>
    </source>
</evidence>
<dbReference type="InterPro" id="IPR017441">
    <property type="entry name" value="Protein_kinase_ATP_BS"/>
</dbReference>
<organism evidence="9 10">
    <name type="scientific">Edaphochlamys debaryana</name>
    <dbReference type="NCBI Taxonomy" id="47281"/>
    <lineage>
        <taxon>Eukaryota</taxon>
        <taxon>Viridiplantae</taxon>
        <taxon>Chlorophyta</taxon>
        <taxon>core chlorophytes</taxon>
        <taxon>Chlorophyceae</taxon>
        <taxon>CS clade</taxon>
        <taxon>Chlamydomonadales</taxon>
        <taxon>Chlamydomonadales incertae sedis</taxon>
        <taxon>Edaphochlamys</taxon>
    </lineage>
</organism>
<dbReference type="PANTHER" id="PTHR44329">
    <property type="entry name" value="SERINE/THREONINE-PROTEIN KINASE TNNI3K-RELATED"/>
    <property type="match status" value="1"/>
</dbReference>
<feature type="compositionally biased region" description="Basic and acidic residues" evidence="6">
    <location>
        <begin position="652"/>
        <end position="661"/>
    </location>
</feature>
<feature type="transmembrane region" description="Helical" evidence="7">
    <location>
        <begin position="133"/>
        <end position="158"/>
    </location>
</feature>
<accession>A0A835XJ71</accession>
<dbReference type="PANTHER" id="PTHR44329:SF214">
    <property type="entry name" value="PROTEIN KINASE DOMAIN-CONTAINING PROTEIN"/>
    <property type="match status" value="1"/>
</dbReference>
<dbReference type="PROSITE" id="PS00108">
    <property type="entry name" value="PROTEIN_KINASE_ST"/>
    <property type="match status" value="1"/>
</dbReference>
<name>A0A835XJ71_9CHLO</name>
<feature type="region of interest" description="Disordered" evidence="6">
    <location>
        <begin position="362"/>
        <end position="406"/>
    </location>
</feature>
<feature type="binding site" evidence="5">
    <location>
        <position position="348"/>
    </location>
    <ligand>
        <name>ATP</name>
        <dbReference type="ChEBI" id="CHEBI:30616"/>
    </ligand>
</feature>
<dbReference type="SMART" id="SM00220">
    <property type="entry name" value="S_TKc"/>
    <property type="match status" value="1"/>
</dbReference>
<feature type="compositionally biased region" description="Pro residues" evidence="6">
    <location>
        <begin position="663"/>
        <end position="683"/>
    </location>
</feature>
<dbReference type="AlphaFoldDB" id="A0A835XJ71"/>
<evidence type="ECO:0000256" key="6">
    <source>
        <dbReference type="SAM" id="MobiDB-lite"/>
    </source>
</evidence>
<dbReference type="PROSITE" id="PS50011">
    <property type="entry name" value="PROTEIN_KINASE_DOM"/>
    <property type="match status" value="1"/>
</dbReference>
<dbReference type="InterPro" id="IPR000719">
    <property type="entry name" value="Prot_kinase_dom"/>
</dbReference>
<proteinExistence type="predicted"/>
<dbReference type="GO" id="GO:0005524">
    <property type="term" value="F:ATP binding"/>
    <property type="evidence" value="ECO:0007669"/>
    <property type="project" value="UniProtKB-UniRule"/>
</dbReference>
<keyword evidence="2 5" id="KW-0547">Nucleotide-binding</keyword>
<dbReference type="InterPro" id="IPR011009">
    <property type="entry name" value="Kinase-like_dom_sf"/>
</dbReference>
<keyword evidence="7" id="KW-1133">Transmembrane helix</keyword>
<dbReference type="GO" id="GO:0004674">
    <property type="term" value="F:protein serine/threonine kinase activity"/>
    <property type="evidence" value="ECO:0007669"/>
    <property type="project" value="TreeGrafter"/>
</dbReference>
<gene>
    <name evidence="9" type="ORF">HYH03_017383</name>
</gene>
<feature type="compositionally biased region" description="Low complexity" evidence="6">
    <location>
        <begin position="379"/>
        <end position="399"/>
    </location>
</feature>